<evidence type="ECO:0000256" key="1">
    <source>
        <dbReference type="SAM" id="Coils"/>
    </source>
</evidence>
<name>A0A0J7KEZ0_LASNI</name>
<keyword evidence="4" id="KW-1185">Reference proteome</keyword>
<dbReference type="PaxDb" id="67767-A0A0J7KEZ0"/>
<feature type="compositionally biased region" description="Basic and acidic residues" evidence="2">
    <location>
        <begin position="417"/>
        <end position="439"/>
    </location>
</feature>
<feature type="compositionally biased region" description="Low complexity" evidence="2">
    <location>
        <begin position="446"/>
        <end position="504"/>
    </location>
</feature>
<dbReference type="EMBL" id="LBMM01008475">
    <property type="protein sequence ID" value="KMQ88844.1"/>
    <property type="molecule type" value="Genomic_DNA"/>
</dbReference>
<comment type="caution">
    <text evidence="3">The sequence shown here is derived from an EMBL/GenBank/DDBJ whole genome shotgun (WGS) entry which is preliminary data.</text>
</comment>
<evidence type="ECO:0000313" key="3">
    <source>
        <dbReference type="EMBL" id="KMQ88844.1"/>
    </source>
</evidence>
<gene>
    <name evidence="3" type="ORF">RF55_11603</name>
</gene>
<evidence type="ECO:0000313" key="4">
    <source>
        <dbReference type="Proteomes" id="UP000036403"/>
    </source>
</evidence>
<proteinExistence type="predicted"/>
<sequence length="564" mass="64284">MSEVDNSGWYALVKYKSGNETEILPVHKIKVKIGKGERVTFNPKSLIDFEKTKFYTVNTAHGSEDGKEHKWYALIGLLAESREALEHAINIKRISWPILFDDNESEPNSTDDASEQANMTIISNRDLNKNRKKTKKDATDAIHAKLLSFRSLNSNNTCDASISVTDDEDIVQRLQRENEELKSALKAERNNSPGVVRDNTDILQEYLQKIETKIEEMQENFQKKLDHAGKVNLEKFAELERNITNVGDSISKFPQPYPNGDHCYAFMLSIHVLGMKPPLSSRNSASSEVSSDTEEKIPLGDGVFCSKAAYNKLINVEESHADWAYALLKGVFDEKAHLMRVRISNKHTENERFSSNFLMVAKSLHRDWLVKQKIRDKNGQLHSKYSTTEVEKHVNALPAYLADRAYDMRGPRGVNMRKRDGNLDNVPERKRSGPTDPKRKYTRRGQSLLEIQQLQQQSHPQQSNIQQSLPSQQPLPQQQPPQQSSHQEAPSQQQSLQFSLQQYQQPPPSQQPLTQQSLHQEVSPQQQTSQFLQYQPFNSLDIPSTSGETIFENLETIASIFTTL</sequence>
<feature type="compositionally biased region" description="Low complexity" evidence="2">
    <location>
        <begin position="511"/>
        <end position="520"/>
    </location>
</feature>
<dbReference type="AlphaFoldDB" id="A0A0J7KEZ0"/>
<dbReference type="Proteomes" id="UP000036403">
    <property type="component" value="Unassembled WGS sequence"/>
</dbReference>
<keyword evidence="1" id="KW-0175">Coiled coil</keyword>
<feature type="region of interest" description="Disordered" evidence="2">
    <location>
        <begin position="410"/>
        <end position="528"/>
    </location>
</feature>
<dbReference type="OrthoDB" id="7550746at2759"/>
<accession>A0A0J7KEZ0</accession>
<evidence type="ECO:0000256" key="2">
    <source>
        <dbReference type="SAM" id="MobiDB-lite"/>
    </source>
</evidence>
<protein>
    <submittedName>
        <fullName evidence="3">Uncharacterized protein</fullName>
    </submittedName>
</protein>
<feature type="coiled-coil region" evidence="1">
    <location>
        <begin position="164"/>
        <end position="227"/>
    </location>
</feature>
<organism evidence="3 4">
    <name type="scientific">Lasius niger</name>
    <name type="common">Black garden ant</name>
    <dbReference type="NCBI Taxonomy" id="67767"/>
    <lineage>
        <taxon>Eukaryota</taxon>
        <taxon>Metazoa</taxon>
        <taxon>Ecdysozoa</taxon>
        <taxon>Arthropoda</taxon>
        <taxon>Hexapoda</taxon>
        <taxon>Insecta</taxon>
        <taxon>Pterygota</taxon>
        <taxon>Neoptera</taxon>
        <taxon>Endopterygota</taxon>
        <taxon>Hymenoptera</taxon>
        <taxon>Apocrita</taxon>
        <taxon>Aculeata</taxon>
        <taxon>Formicoidea</taxon>
        <taxon>Formicidae</taxon>
        <taxon>Formicinae</taxon>
        <taxon>Lasius</taxon>
        <taxon>Lasius</taxon>
    </lineage>
</organism>
<reference evidence="3 4" key="1">
    <citation type="submission" date="2015-04" db="EMBL/GenBank/DDBJ databases">
        <title>Lasius niger genome sequencing.</title>
        <authorList>
            <person name="Konorov E.A."/>
            <person name="Nikitin M.A."/>
            <person name="Kirill M.V."/>
            <person name="Chang P."/>
        </authorList>
    </citation>
    <scope>NUCLEOTIDE SEQUENCE [LARGE SCALE GENOMIC DNA]</scope>
    <source>
        <tissue evidence="3">Whole</tissue>
    </source>
</reference>